<sequence>MIPKFNKNIIKLFNILFDMNCSICRGYYLPQITLICEHSYCQKCLDNYLGKKTYDPKCVTCNKKISKTFIRDFFQHRLKNLRFTTNSSFCPSILCKGRLINNVCNVCKMKVCINCEKKKHIGFCEIEELLSVEYLDSHMFRCPKCNIIIEHNGGCNTIICICGSKFRHDNDNKNPKMMEFLTENEYLSYMKNIGIHRRSYIKKTEDFERTKNRSKKIGIINRVLNFIF</sequence>
<evidence type="ECO:0000256" key="2">
    <source>
        <dbReference type="ARBA" id="ARBA00022771"/>
    </source>
</evidence>
<dbReference type="InterPro" id="IPR001841">
    <property type="entry name" value="Znf_RING"/>
</dbReference>
<dbReference type="Gene3D" id="3.30.40.10">
    <property type="entry name" value="Zinc/RING finger domain, C3HC4 (zinc finger)"/>
    <property type="match status" value="1"/>
</dbReference>
<name>A0A6C0JVX3_9ZZZZ</name>
<evidence type="ECO:0000313" key="5">
    <source>
        <dbReference type="EMBL" id="QHU07874.1"/>
    </source>
</evidence>
<dbReference type="InterPro" id="IPR013083">
    <property type="entry name" value="Znf_RING/FYVE/PHD"/>
</dbReference>
<proteinExistence type="predicted"/>
<accession>A0A6C0JVX3</accession>
<keyword evidence="3" id="KW-0862">Zinc</keyword>
<dbReference type="InterPro" id="IPR018957">
    <property type="entry name" value="Znf_C3HC4_RING-type"/>
</dbReference>
<evidence type="ECO:0000256" key="3">
    <source>
        <dbReference type="ARBA" id="ARBA00022833"/>
    </source>
</evidence>
<keyword evidence="2" id="KW-0863">Zinc-finger</keyword>
<dbReference type="Gene3D" id="1.20.120.1750">
    <property type="match status" value="1"/>
</dbReference>
<dbReference type="InterPro" id="IPR017907">
    <property type="entry name" value="Znf_RING_CS"/>
</dbReference>
<keyword evidence="1" id="KW-0479">Metal-binding</keyword>
<reference evidence="5" key="1">
    <citation type="journal article" date="2020" name="Nature">
        <title>Giant virus diversity and host interactions through global metagenomics.</title>
        <authorList>
            <person name="Schulz F."/>
            <person name="Roux S."/>
            <person name="Paez-Espino D."/>
            <person name="Jungbluth S."/>
            <person name="Walsh D.A."/>
            <person name="Denef V.J."/>
            <person name="McMahon K.D."/>
            <person name="Konstantinidis K.T."/>
            <person name="Eloe-Fadrosh E.A."/>
            <person name="Kyrpides N.C."/>
            <person name="Woyke T."/>
        </authorList>
    </citation>
    <scope>NUCLEOTIDE SEQUENCE</scope>
    <source>
        <strain evidence="5">GVMAG-S-1041349-163</strain>
    </source>
</reference>
<dbReference type="AlphaFoldDB" id="A0A6C0JVX3"/>
<dbReference type="GO" id="GO:0016567">
    <property type="term" value="P:protein ubiquitination"/>
    <property type="evidence" value="ECO:0007669"/>
    <property type="project" value="InterPro"/>
</dbReference>
<dbReference type="PANTHER" id="PTHR11685">
    <property type="entry name" value="RBR FAMILY RING FINGER AND IBR DOMAIN-CONTAINING"/>
    <property type="match status" value="1"/>
</dbReference>
<dbReference type="InterPro" id="IPR031127">
    <property type="entry name" value="E3_UB_ligase_RBR"/>
</dbReference>
<dbReference type="PROSITE" id="PS00518">
    <property type="entry name" value="ZF_RING_1"/>
    <property type="match status" value="1"/>
</dbReference>
<evidence type="ECO:0000256" key="1">
    <source>
        <dbReference type="ARBA" id="ARBA00022723"/>
    </source>
</evidence>
<evidence type="ECO:0000259" key="4">
    <source>
        <dbReference type="PROSITE" id="PS50089"/>
    </source>
</evidence>
<dbReference type="SUPFAM" id="SSF57850">
    <property type="entry name" value="RING/U-box"/>
    <property type="match status" value="2"/>
</dbReference>
<dbReference type="GO" id="GO:0008270">
    <property type="term" value="F:zinc ion binding"/>
    <property type="evidence" value="ECO:0007669"/>
    <property type="project" value="UniProtKB-KW"/>
</dbReference>
<dbReference type="EMBL" id="MN740690">
    <property type="protein sequence ID" value="QHU07874.1"/>
    <property type="molecule type" value="Genomic_DNA"/>
</dbReference>
<protein>
    <recommendedName>
        <fullName evidence="4">RING-type domain-containing protein</fullName>
    </recommendedName>
</protein>
<dbReference type="GO" id="GO:0004842">
    <property type="term" value="F:ubiquitin-protein transferase activity"/>
    <property type="evidence" value="ECO:0007669"/>
    <property type="project" value="InterPro"/>
</dbReference>
<dbReference type="Pfam" id="PF00097">
    <property type="entry name" value="zf-C3HC4"/>
    <property type="match status" value="1"/>
</dbReference>
<organism evidence="5">
    <name type="scientific">viral metagenome</name>
    <dbReference type="NCBI Taxonomy" id="1070528"/>
    <lineage>
        <taxon>unclassified sequences</taxon>
        <taxon>metagenomes</taxon>
        <taxon>organismal metagenomes</taxon>
    </lineage>
</organism>
<feature type="domain" description="RING-type" evidence="4">
    <location>
        <begin position="21"/>
        <end position="62"/>
    </location>
</feature>
<dbReference type="PROSITE" id="PS50089">
    <property type="entry name" value="ZF_RING_2"/>
    <property type="match status" value="1"/>
</dbReference>